<dbReference type="InterPro" id="IPR003329">
    <property type="entry name" value="Cytidylyl_trans"/>
</dbReference>
<name>A0ABX2IET9_9RHOO</name>
<dbReference type="CDD" id="cd02513">
    <property type="entry name" value="CMP-NeuAc_Synthase"/>
    <property type="match status" value="1"/>
</dbReference>
<keyword evidence="1" id="KW-0548">Nucleotidyltransferase</keyword>
<dbReference type="InterPro" id="IPR050793">
    <property type="entry name" value="CMP-NeuNAc_synthase"/>
</dbReference>
<evidence type="ECO:0000313" key="1">
    <source>
        <dbReference type="EMBL" id="NSL55169.1"/>
    </source>
</evidence>
<comment type="caution">
    <text evidence="1">The sequence shown here is derived from an EMBL/GenBank/DDBJ whole genome shotgun (WGS) entry which is preliminary data.</text>
</comment>
<dbReference type="GO" id="GO:0016779">
    <property type="term" value="F:nucleotidyltransferase activity"/>
    <property type="evidence" value="ECO:0007669"/>
    <property type="project" value="UniProtKB-KW"/>
</dbReference>
<dbReference type="Gene3D" id="3.90.550.10">
    <property type="entry name" value="Spore Coat Polysaccharide Biosynthesis Protein SpsA, Chain A"/>
    <property type="match status" value="1"/>
</dbReference>
<keyword evidence="1" id="KW-0808">Transferase</keyword>
<evidence type="ECO:0000313" key="2">
    <source>
        <dbReference type="Proteomes" id="UP000778523"/>
    </source>
</evidence>
<dbReference type="EC" id="2.7.7.81" evidence="1"/>
<protein>
    <submittedName>
        <fullName evidence="1">Pseudaminic acid cytidylyltransferase</fullName>
        <ecNumber evidence="1">2.7.7.81</ecNumber>
    </submittedName>
</protein>
<dbReference type="PANTHER" id="PTHR21485">
    <property type="entry name" value="HAD SUPERFAMILY MEMBERS CMAS AND KDSC"/>
    <property type="match status" value="1"/>
</dbReference>
<accession>A0ABX2IET9</accession>
<dbReference type="Pfam" id="PF02348">
    <property type="entry name" value="CTP_transf_3"/>
    <property type="match status" value="1"/>
</dbReference>
<proteinExistence type="predicted"/>
<dbReference type="Proteomes" id="UP000778523">
    <property type="component" value="Unassembled WGS sequence"/>
</dbReference>
<reference evidence="1 2" key="1">
    <citation type="submission" date="2020-06" db="EMBL/GenBank/DDBJ databases">
        <title>Draft genome of Uliginosibacterium sp. IMCC34675.</title>
        <authorList>
            <person name="Song J."/>
        </authorList>
    </citation>
    <scope>NUCLEOTIDE SEQUENCE [LARGE SCALE GENOMIC DNA]</scope>
    <source>
        <strain evidence="1 2">IMCC34675</strain>
    </source>
</reference>
<keyword evidence="2" id="KW-1185">Reference proteome</keyword>
<dbReference type="EMBL" id="JABCSC020000002">
    <property type="protein sequence ID" value="NSL55169.1"/>
    <property type="molecule type" value="Genomic_DNA"/>
</dbReference>
<dbReference type="InterPro" id="IPR020039">
    <property type="entry name" value="PseF"/>
</dbReference>
<dbReference type="NCBIfam" id="TIGR03584">
    <property type="entry name" value="PseF"/>
    <property type="match status" value="1"/>
</dbReference>
<sequence>MKLCVIPARGGSKRIPRKNLKDFCGRPIIGWSVVAARRAGCFDQIIVSTDDEEIAATARNLGASTPFMRPPELSDDHTGTTAVIAHAIRHFDAAGTPPTLVCCLYATAPFASADDLCAGLERLQDSDADYAFPVTRYPFPIQRAVRLDEAQHVRMFQPEHFATRSQDLEEAWHDAGQFYWGRREAWLAGTPIFSPRSLGLPVPRHRVQDIDTPEDWLRAEWLFKAMQAER</sequence>
<organism evidence="1 2">
    <name type="scientific">Uliginosibacterium aquaticum</name>
    <dbReference type="NCBI Taxonomy" id="2731212"/>
    <lineage>
        <taxon>Bacteria</taxon>
        <taxon>Pseudomonadati</taxon>
        <taxon>Pseudomonadota</taxon>
        <taxon>Betaproteobacteria</taxon>
        <taxon>Rhodocyclales</taxon>
        <taxon>Zoogloeaceae</taxon>
        <taxon>Uliginosibacterium</taxon>
    </lineage>
</organism>
<gene>
    <name evidence="1" type="primary">pseF</name>
    <name evidence="1" type="ORF">HJ583_009055</name>
</gene>
<dbReference type="PANTHER" id="PTHR21485:SF6">
    <property type="entry name" value="N-ACYLNEURAMINATE CYTIDYLYLTRANSFERASE-RELATED"/>
    <property type="match status" value="1"/>
</dbReference>
<dbReference type="SUPFAM" id="SSF53448">
    <property type="entry name" value="Nucleotide-diphospho-sugar transferases"/>
    <property type="match status" value="1"/>
</dbReference>
<dbReference type="RefSeq" id="WP_170021624.1">
    <property type="nucleotide sequence ID" value="NZ_JABCSC020000002.1"/>
</dbReference>
<dbReference type="InterPro" id="IPR029044">
    <property type="entry name" value="Nucleotide-diphossugar_trans"/>
</dbReference>